<keyword evidence="4 6" id="KW-0457">Lysine biosynthesis</keyword>
<feature type="modified residue" description="N6-(pyridoxal phosphate)lysine" evidence="6 8">
    <location>
        <position position="54"/>
    </location>
</feature>
<organism evidence="12 13">
    <name type="scientific">Scrofimicrobium canadense</name>
    <dbReference type="NCBI Taxonomy" id="2652290"/>
    <lineage>
        <taxon>Bacteria</taxon>
        <taxon>Bacillati</taxon>
        <taxon>Actinomycetota</taxon>
        <taxon>Actinomycetes</taxon>
        <taxon>Actinomycetales</taxon>
        <taxon>Actinomycetaceae</taxon>
        <taxon>Scrofimicrobium</taxon>
    </lineage>
</organism>
<feature type="binding site" evidence="6">
    <location>
        <position position="308"/>
    </location>
    <ligand>
        <name>substrate</name>
    </ligand>
</feature>
<keyword evidence="2 6" id="KW-0210">Decarboxylase</keyword>
<evidence type="ECO:0000256" key="1">
    <source>
        <dbReference type="ARBA" id="ARBA00001933"/>
    </source>
</evidence>
<evidence type="ECO:0000256" key="5">
    <source>
        <dbReference type="ARBA" id="ARBA00023239"/>
    </source>
</evidence>
<dbReference type="InterPro" id="IPR022644">
    <property type="entry name" value="De-COase2_N"/>
</dbReference>
<feature type="binding site" evidence="6">
    <location>
        <position position="340"/>
    </location>
    <ligand>
        <name>substrate</name>
    </ligand>
</feature>
<evidence type="ECO:0000313" key="13">
    <source>
        <dbReference type="Proteomes" id="UP000470875"/>
    </source>
</evidence>
<sequence length="411" mass="44995">MKASPCSPDALDAALAQFPTPFYLYDESTLHQRVRDLQEAFSWNKGFREYFAVKALPNPAVLDVLRQLGCGADCASEAELIMANSIGLTGEDLMFTSNNTPAEEFVLARKLGAIINLDALNLVDFLDETAGIPDLVCVRYAPDHEIGTQNLIMGHAREAKFGMTREQIFTALASLQQRGARRFGVHCMAGSNSLNPTYYPELAREVFTLAVEIKNRLGIELEFVNFGGGVGIPYREDEEPLDIHAIGLGVQKVYAAILSPAGLEPALFTELGRYIAGPAGILVTRVRHIKDSYKRYVGVDASASDLLRPAMYGAYHHITVAGREDEDGTTLVDVVGSLCENNDKFAIDRRLPEVSPGDILIIHDAGAHGRSMGYNYNGKLRAAEVLIRADGTPQLIRRAETLDDYFATLTL</sequence>
<keyword evidence="13" id="KW-1185">Reference proteome</keyword>
<evidence type="ECO:0000259" key="10">
    <source>
        <dbReference type="Pfam" id="PF00278"/>
    </source>
</evidence>
<dbReference type="EMBL" id="VULO01000001">
    <property type="protein sequence ID" value="MSS83209.1"/>
    <property type="molecule type" value="Genomic_DNA"/>
</dbReference>
<dbReference type="Gene3D" id="2.40.37.10">
    <property type="entry name" value="Lyase, Ornithine Decarboxylase, Chain A, domain 1"/>
    <property type="match status" value="1"/>
</dbReference>
<dbReference type="GO" id="GO:0030170">
    <property type="term" value="F:pyridoxal phosphate binding"/>
    <property type="evidence" value="ECO:0007669"/>
    <property type="project" value="UniProtKB-UniRule"/>
</dbReference>
<dbReference type="InterPro" id="IPR009006">
    <property type="entry name" value="Ala_racemase/Decarboxylase_C"/>
</dbReference>
<feature type="binding site" evidence="6">
    <location>
        <begin position="270"/>
        <end position="273"/>
    </location>
    <ligand>
        <name>pyridoxal 5'-phosphate</name>
        <dbReference type="ChEBI" id="CHEBI:597326"/>
    </ligand>
</feature>
<dbReference type="InterPro" id="IPR022653">
    <property type="entry name" value="De-COase2_pyr-phos_BS"/>
</dbReference>
<comment type="caution">
    <text evidence="6">Lacks conserved residue(s) required for the propagation of feature annotation.</text>
</comment>
<name>A0A6N7VNC8_9ACTO</name>
<dbReference type="PROSITE" id="PS00878">
    <property type="entry name" value="ODR_DC_2_1"/>
    <property type="match status" value="1"/>
</dbReference>
<reference evidence="12 13" key="1">
    <citation type="submission" date="2019-08" db="EMBL/GenBank/DDBJ databases">
        <title>In-depth cultivation of the pig gut microbiome towards novel bacterial diversity and tailored functional studies.</title>
        <authorList>
            <person name="Wylensek D."/>
            <person name="Hitch T.C.A."/>
            <person name="Clavel T."/>
        </authorList>
    </citation>
    <scope>NUCLEOTIDE SEQUENCE [LARGE SCALE GENOMIC DNA]</scope>
    <source>
        <strain evidence="12 13">WB03_NA08</strain>
    </source>
</reference>
<feature type="binding site" evidence="6">
    <location>
        <position position="273"/>
    </location>
    <ligand>
        <name>substrate</name>
    </ligand>
</feature>
<evidence type="ECO:0000256" key="3">
    <source>
        <dbReference type="ARBA" id="ARBA00022898"/>
    </source>
</evidence>
<evidence type="ECO:0000256" key="9">
    <source>
        <dbReference type="RuleBase" id="RU003738"/>
    </source>
</evidence>
<evidence type="ECO:0000256" key="4">
    <source>
        <dbReference type="ARBA" id="ARBA00023154"/>
    </source>
</evidence>
<comment type="similarity">
    <text evidence="6">Belongs to the Orn/Lys/Arg decarboxylase class-II family. LysA subfamily.</text>
</comment>
<accession>A0A6N7VNC8</accession>
<gene>
    <name evidence="6 12" type="primary">lysA</name>
    <name evidence="12" type="ORF">FYJ24_00185</name>
</gene>
<dbReference type="PANTHER" id="PTHR43727">
    <property type="entry name" value="DIAMINOPIMELATE DECARBOXYLASE"/>
    <property type="match status" value="1"/>
</dbReference>
<dbReference type="HAMAP" id="MF_02120">
    <property type="entry name" value="LysA"/>
    <property type="match status" value="1"/>
</dbReference>
<dbReference type="Gene3D" id="3.20.20.10">
    <property type="entry name" value="Alanine racemase"/>
    <property type="match status" value="1"/>
</dbReference>
<evidence type="ECO:0000259" key="11">
    <source>
        <dbReference type="Pfam" id="PF02784"/>
    </source>
</evidence>
<comment type="pathway">
    <text evidence="6 9">Amino-acid biosynthesis; L-lysine biosynthesis via DAP pathway; L-lysine from DL-2,6-diaminopimelate: step 1/1.</text>
</comment>
<dbReference type="Pfam" id="PF00278">
    <property type="entry name" value="Orn_DAP_Arg_deC"/>
    <property type="match status" value="1"/>
</dbReference>
<dbReference type="PRINTS" id="PR01179">
    <property type="entry name" value="ODADCRBXLASE"/>
</dbReference>
<dbReference type="FunFam" id="3.20.20.10:FF:000003">
    <property type="entry name" value="Diaminopimelate decarboxylase"/>
    <property type="match status" value="1"/>
</dbReference>
<dbReference type="AlphaFoldDB" id="A0A6N7VNC8"/>
<feature type="domain" description="Orn/DAP/Arg decarboxylase 2 C-terminal" evidence="10">
    <location>
        <begin position="22"/>
        <end position="366"/>
    </location>
</feature>
<dbReference type="SUPFAM" id="SSF50621">
    <property type="entry name" value="Alanine racemase C-terminal domain-like"/>
    <property type="match status" value="1"/>
</dbReference>
<keyword evidence="3 6" id="KW-0663">Pyridoxal phosphate</keyword>
<comment type="subunit">
    <text evidence="6">Homodimer.</text>
</comment>
<dbReference type="PANTHER" id="PTHR43727:SF2">
    <property type="entry name" value="GROUP IV DECARBOXYLASE"/>
    <property type="match status" value="1"/>
</dbReference>
<feature type="domain" description="Orn/DAP/Arg decarboxylase 2 N-terminal" evidence="11">
    <location>
        <begin position="29"/>
        <end position="276"/>
    </location>
</feature>
<dbReference type="RefSeq" id="WP_154542507.1">
    <property type="nucleotide sequence ID" value="NZ_VULO01000001.1"/>
</dbReference>
<dbReference type="SUPFAM" id="SSF51419">
    <property type="entry name" value="PLP-binding barrel"/>
    <property type="match status" value="1"/>
</dbReference>
<dbReference type="PRINTS" id="PR01181">
    <property type="entry name" value="DAPDCRBXLASE"/>
</dbReference>
<protein>
    <recommendedName>
        <fullName evidence="6 7">Diaminopimelate decarboxylase</fullName>
        <shortName evidence="6">DAP decarboxylase</shortName>
        <shortName evidence="6">DAPDC</shortName>
        <ecNumber evidence="6 7">4.1.1.20</ecNumber>
    </recommendedName>
</protein>
<comment type="catalytic activity">
    <reaction evidence="6 9">
        <text>meso-2,6-diaminopimelate + H(+) = L-lysine + CO2</text>
        <dbReference type="Rhea" id="RHEA:15101"/>
        <dbReference type="ChEBI" id="CHEBI:15378"/>
        <dbReference type="ChEBI" id="CHEBI:16526"/>
        <dbReference type="ChEBI" id="CHEBI:32551"/>
        <dbReference type="ChEBI" id="CHEBI:57791"/>
        <dbReference type="EC" id="4.1.1.20"/>
    </reaction>
</comment>
<comment type="function">
    <text evidence="6">Specifically catalyzes the decarboxylation of meso-diaminopimelate (meso-DAP) to L-lysine.</text>
</comment>
<dbReference type="UniPathway" id="UPA00034">
    <property type="reaction ID" value="UER00027"/>
</dbReference>
<dbReference type="InterPro" id="IPR029066">
    <property type="entry name" value="PLP-binding_barrel"/>
</dbReference>
<keyword evidence="6" id="KW-0028">Amino-acid biosynthesis</keyword>
<proteinExistence type="inferred from homology"/>
<evidence type="ECO:0000256" key="7">
    <source>
        <dbReference type="NCBIfam" id="TIGR01048"/>
    </source>
</evidence>
<dbReference type="InterPro" id="IPR022643">
    <property type="entry name" value="De-COase2_C"/>
</dbReference>
<dbReference type="InterPro" id="IPR002986">
    <property type="entry name" value="DAP_deCOOHase_LysA"/>
</dbReference>
<dbReference type="NCBIfam" id="TIGR01048">
    <property type="entry name" value="lysA"/>
    <property type="match status" value="1"/>
</dbReference>
<comment type="caution">
    <text evidence="12">The sequence shown here is derived from an EMBL/GenBank/DDBJ whole genome shotgun (WGS) entry which is preliminary data.</text>
</comment>
<feature type="binding site" evidence="6">
    <location>
        <position position="312"/>
    </location>
    <ligand>
        <name>substrate</name>
    </ligand>
</feature>
<keyword evidence="5 6" id="KW-0456">Lyase</keyword>
<dbReference type="GO" id="GO:0009089">
    <property type="term" value="P:lysine biosynthetic process via diaminopimelate"/>
    <property type="evidence" value="ECO:0007669"/>
    <property type="project" value="UniProtKB-UniRule"/>
</dbReference>
<dbReference type="Proteomes" id="UP000470875">
    <property type="component" value="Unassembled WGS sequence"/>
</dbReference>
<evidence type="ECO:0000256" key="6">
    <source>
        <dbReference type="HAMAP-Rule" id="MF_02120"/>
    </source>
</evidence>
<dbReference type="CDD" id="cd06828">
    <property type="entry name" value="PLPDE_III_DapDC"/>
    <property type="match status" value="1"/>
</dbReference>
<feature type="binding site" evidence="6">
    <location>
        <position position="229"/>
    </location>
    <ligand>
        <name>pyridoxal 5'-phosphate</name>
        <dbReference type="ChEBI" id="CHEBI:597326"/>
    </ligand>
</feature>
<comment type="cofactor">
    <cofactor evidence="1 6 8 9">
        <name>pyridoxal 5'-phosphate</name>
        <dbReference type="ChEBI" id="CHEBI:597326"/>
    </cofactor>
</comment>
<evidence type="ECO:0000256" key="8">
    <source>
        <dbReference type="PIRSR" id="PIRSR600183-50"/>
    </source>
</evidence>
<dbReference type="EC" id="4.1.1.20" evidence="6 7"/>
<dbReference type="Pfam" id="PF02784">
    <property type="entry name" value="Orn_Arg_deC_N"/>
    <property type="match status" value="1"/>
</dbReference>
<dbReference type="GO" id="GO:0008836">
    <property type="term" value="F:diaminopimelate decarboxylase activity"/>
    <property type="evidence" value="ECO:0007669"/>
    <property type="project" value="UniProtKB-UniRule"/>
</dbReference>
<dbReference type="InterPro" id="IPR000183">
    <property type="entry name" value="Orn/DAP/Arg_de-COase"/>
</dbReference>
<evidence type="ECO:0000256" key="2">
    <source>
        <dbReference type="ARBA" id="ARBA00022793"/>
    </source>
</evidence>
<evidence type="ECO:0000313" key="12">
    <source>
        <dbReference type="EMBL" id="MSS83209.1"/>
    </source>
</evidence>
<feature type="active site" description="Proton donor" evidence="8">
    <location>
        <position position="339"/>
    </location>
</feature>